<feature type="domain" description="HTH marR-type" evidence="1">
    <location>
        <begin position="1"/>
        <end position="118"/>
    </location>
</feature>
<name>A0ABS6V619_9SPHN</name>
<dbReference type="GO" id="GO:0003677">
    <property type="term" value="F:DNA binding"/>
    <property type="evidence" value="ECO:0007669"/>
    <property type="project" value="UniProtKB-KW"/>
</dbReference>
<comment type="caution">
    <text evidence="2">The sequence shown here is derived from an EMBL/GenBank/DDBJ whole genome shotgun (WGS) entry which is preliminary data.</text>
</comment>
<reference evidence="2 3" key="1">
    <citation type="submission" date="2021-07" db="EMBL/GenBank/DDBJ databases">
        <title>The draft genome sequence of Sphingomicrobium sp. B8.</title>
        <authorList>
            <person name="Mu L."/>
        </authorList>
    </citation>
    <scope>NUCLEOTIDE SEQUENCE [LARGE SCALE GENOMIC DNA]</scope>
    <source>
        <strain evidence="2 3">B8</strain>
    </source>
</reference>
<dbReference type="Pfam" id="PF12802">
    <property type="entry name" value="MarR_2"/>
    <property type="match status" value="1"/>
</dbReference>
<dbReference type="PANTHER" id="PTHR33164">
    <property type="entry name" value="TRANSCRIPTIONAL REGULATOR, MARR FAMILY"/>
    <property type="match status" value="1"/>
</dbReference>
<evidence type="ECO:0000259" key="1">
    <source>
        <dbReference type="PROSITE" id="PS50995"/>
    </source>
</evidence>
<keyword evidence="3" id="KW-1185">Reference proteome</keyword>
<evidence type="ECO:0000313" key="2">
    <source>
        <dbReference type="EMBL" id="MBW0144518.1"/>
    </source>
</evidence>
<proteinExistence type="predicted"/>
<keyword evidence="2" id="KW-0238">DNA-binding</keyword>
<sequence>MERYEEGRVENDRAFRQERTMLKAIGEREPATLGEIAEATERGAPALSRAVDSAVKRGLVDRRQDPDNRRKLQLRLTEAGQHKVDEAVIDSGPMVERFQRLAQSELRAIERAIEILERAG</sequence>
<dbReference type="RefSeq" id="WP_218632505.1">
    <property type="nucleotide sequence ID" value="NZ_JAHVAH010000001.1"/>
</dbReference>
<dbReference type="Proteomes" id="UP000698028">
    <property type="component" value="Unassembled WGS sequence"/>
</dbReference>
<gene>
    <name evidence="2" type="ORF">KTQ36_04310</name>
</gene>
<evidence type="ECO:0000313" key="3">
    <source>
        <dbReference type="Proteomes" id="UP000698028"/>
    </source>
</evidence>
<protein>
    <submittedName>
        <fullName evidence="2">Winged helix DNA-binding protein</fullName>
    </submittedName>
</protein>
<dbReference type="InterPro" id="IPR039422">
    <property type="entry name" value="MarR/SlyA-like"/>
</dbReference>
<dbReference type="PANTHER" id="PTHR33164:SF43">
    <property type="entry name" value="HTH-TYPE TRANSCRIPTIONAL REPRESSOR YETL"/>
    <property type="match status" value="1"/>
</dbReference>
<accession>A0ABS6V619</accession>
<dbReference type="EMBL" id="JAHVAH010000001">
    <property type="protein sequence ID" value="MBW0144518.1"/>
    <property type="molecule type" value="Genomic_DNA"/>
</dbReference>
<dbReference type="PROSITE" id="PS50995">
    <property type="entry name" value="HTH_MARR_2"/>
    <property type="match status" value="1"/>
</dbReference>
<dbReference type="SMART" id="SM00347">
    <property type="entry name" value="HTH_MARR"/>
    <property type="match status" value="1"/>
</dbReference>
<organism evidence="2 3">
    <name type="scientific">Sphingomicrobium clamense</name>
    <dbReference type="NCBI Taxonomy" id="2851013"/>
    <lineage>
        <taxon>Bacteria</taxon>
        <taxon>Pseudomonadati</taxon>
        <taxon>Pseudomonadota</taxon>
        <taxon>Alphaproteobacteria</taxon>
        <taxon>Sphingomonadales</taxon>
        <taxon>Sphingomonadaceae</taxon>
        <taxon>Sphingomicrobium</taxon>
    </lineage>
</organism>
<dbReference type="InterPro" id="IPR000835">
    <property type="entry name" value="HTH_MarR-typ"/>
</dbReference>